<comment type="similarity">
    <text evidence="1">Belongs to the PPP phosphatase family.</text>
</comment>
<feature type="region of interest" description="Disordered" evidence="2">
    <location>
        <begin position="561"/>
        <end position="592"/>
    </location>
</feature>
<dbReference type="OrthoDB" id="5771908at2759"/>
<feature type="domain" description="Serine/threonine specific protein phosphatases" evidence="3">
    <location>
        <begin position="349"/>
        <end position="354"/>
    </location>
</feature>
<dbReference type="InterPro" id="IPR004843">
    <property type="entry name" value="Calcineurin-like_PHP"/>
</dbReference>
<keyword evidence="1" id="KW-0378">Hydrolase</keyword>
<dbReference type="PROSITE" id="PS00125">
    <property type="entry name" value="SER_THR_PHOSPHATASE"/>
    <property type="match status" value="1"/>
</dbReference>
<dbReference type="AlphaFoldDB" id="A0A2A2JY69"/>
<dbReference type="PANTHER" id="PTHR11668:SF236">
    <property type="entry name" value="SERINE_THREONINE-PROTEIN PHOSPHATASE"/>
    <property type="match status" value="1"/>
</dbReference>
<dbReference type="EC" id="3.1.3.16" evidence="1"/>
<comment type="caution">
    <text evidence="4">The sequence shown here is derived from an EMBL/GenBank/DDBJ whole genome shotgun (WGS) entry which is preliminary data.</text>
</comment>
<dbReference type="InterPro" id="IPR050341">
    <property type="entry name" value="PP1_catalytic_subunit"/>
</dbReference>
<organism evidence="4 5">
    <name type="scientific">Diploscapter pachys</name>
    <dbReference type="NCBI Taxonomy" id="2018661"/>
    <lineage>
        <taxon>Eukaryota</taxon>
        <taxon>Metazoa</taxon>
        <taxon>Ecdysozoa</taxon>
        <taxon>Nematoda</taxon>
        <taxon>Chromadorea</taxon>
        <taxon>Rhabditida</taxon>
        <taxon>Rhabditina</taxon>
        <taxon>Rhabditomorpha</taxon>
        <taxon>Rhabditoidea</taxon>
        <taxon>Rhabditidae</taxon>
        <taxon>Diploscapter</taxon>
    </lineage>
</organism>
<evidence type="ECO:0000256" key="2">
    <source>
        <dbReference type="SAM" id="MobiDB-lite"/>
    </source>
</evidence>
<name>A0A2A2JY69_9BILA</name>
<evidence type="ECO:0000313" key="5">
    <source>
        <dbReference type="Proteomes" id="UP000218231"/>
    </source>
</evidence>
<evidence type="ECO:0000313" key="4">
    <source>
        <dbReference type="EMBL" id="PAV66499.1"/>
    </source>
</evidence>
<dbReference type="PANTHER" id="PTHR11668">
    <property type="entry name" value="SERINE/THREONINE PROTEIN PHOSPHATASE"/>
    <property type="match status" value="1"/>
</dbReference>
<dbReference type="GO" id="GO:0005634">
    <property type="term" value="C:nucleus"/>
    <property type="evidence" value="ECO:0007669"/>
    <property type="project" value="TreeGrafter"/>
</dbReference>
<sequence>MYGKGINSVYWMTSKVEAHNHVCNIVFIRQDDNLMTEVEMMKALYKCKLFVVSPRVFSSENDTVPLHIYRLQLASTVLPYEELSELRLYSNGPMENTKIRTCQMNVHYPKPRTGVERREFHNIWKRILKDERYMVTAVRHMSDAVTAIFLINIRDPYCWAKYITIMEPYEEMTANAMFEGAEMVTPARKDQFIVVLSWLDSIIYRLIDLWEPTVCQQLFRGAELVELCLRAREFFWANPVLREVKVPVNIAGDIHGQFEDLLTLFNINGWPISDYELCELKKEQGSKKDKRERQSERGKKNDDKVKNLSKRFSTYLFLGDYVDRGRFSVEVIVLLFALQLRYPDRIVLLRGNHESRPVNKQYGFYWEVTQRFCAIVYEVFQLPFYTMPLAALVNKRILCMHGGISESLVNFEQFNRLERPFDVPDVGIIADLVWADPEPSIDLYADSPRGAGKSFGAKTVEHFCELHKLDCIVRAHQVVQEGYEFFANRKLVTIFSAPYYCQSTLNVAAVMNVDEKMVAKFSLFRPLDGHLLRPQFVPSKQNHLATFSNAISTIEMEKDRVERARQRVHSASTIPNDTEPSGDKATPQTDDK</sequence>
<dbReference type="SUPFAM" id="SSF56300">
    <property type="entry name" value="Metallo-dependent phosphatases"/>
    <property type="match status" value="1"/>
</dbReference>
<proteinExistence type="inferred from homology"/>
<dbReference type="InterPro" id="IPR029052">
    <property type="entry name" value="Metallo-depent_PP-like"/>
</dbReference>
<reference evidence="4 5" key="1">
    <citation type="journal article" date="2017" name="Curr. Biol.">
        <title>Genome architecture and evolution of a unichromosomal asexual nematode.</title>
        <authorList>
            <person name="Fradin H."/>
            <person name="Zegar C."/>
            <person name="Gutwein M."/>
            <person name="Lucas J."/>
            <person name="Kovtun M."/>
            <person name="Corcoran D."/>
            <person name="Baugh L.R."/>
            <person name="Kiontke K."/>
            <person name="Gunsalus K."/>
            <person name="Fitch D.H."/>
            <person name="Piano F."/>
        </authorList>
    </citation>
    <scope>NUCLEOTIDE SEQUENCE [LARGE SCALE GENOMIC DNA]</scope>
    <source>
        <strain evidence="4">PF1309</strain>
    </source>
</reference>
<evidence type="ECO:0000259" key="3">
    <source>
        <dbReference type="PROSITE" id="PS00125"/>
    </source>
</evidence>
<dbReference type="PRINTS" id="PR00114">
    <property type="entry name" value="STPHPHTASE"/>
</dbReference>
<feature type="compositionally biased region" description="Polar residues" evidence="2">
    <location>
        <begin position="569"/>
        <end position="579"/>
    </location>
</feature>
<dbReference type="Proteomes" id="UP000218231">
    <property type="component" value="Unassembled WGS sequence"/>
</dbReference>
<accession>A0A2A2JY69</accession>
<gene>
    <name evidence="4" type="ORF">WR25_22524</name>
</gene>
<dbReference type="EMBL" id="LIAE01010091">
    <property type="protein sequence ID" value="PAV66499.1"/>
    <property type="molecule type" value="Genomic_DNA"/>
</dbReference>
<dbReference type="GO" id="GO:0005737">
    <property type="term" value="C:cytoplasm"/>
    <property type="evidence" value="ECO:0007669"/>
    <property type="project" value="TreeGrafter"/>
</dbReference>
<comment type="catalytic activity">
    <reaction evidence="1">
        <text>O-phospho-L-threonyl-[protein] + H2O = L-threonyl-[protein] + phosphate</text>
        <dbReference type="Rhea" id="RHEA:47004"/>
        <dbReference type="Rhea" id="RHEA-COMP:11060"/>
        <dbReference type="Rhea" id="RHEA-COMP:11605"/>
        <dbReference type="ChEBI" id="CHEBI:15377"/>
        <dbReference type="ChEBI" id="CHEBI:30013"/>
        <dbReference type="ChEBI" id="CHEBI:43474"/>
        <dbReference type="ChEBI" id="CHEBI:61977"/>
        <dbReference type="EC" id="3.1.3.16"/>
    </reaction>
</comment>
<protein>
    <recommendedName>
        <fullName evidence="1">Serine/threonine-protein phosphatase</fullName>
        <ecNumber evidence="1">3.1.3.16</ecNumber>
    </recommendedName>
</protein>
<keyword evidence="5" id="KW-1185">Reference proteome</keyword>
<evidence type="ECO:0000256" key="1">
    <source>
        <dbReference type="RuleBase" id="RU004273"/>
    </source>
</evidence>
<dbReference type="Gene3D" id="3.60.21.10">
    <property type="match status" value="1"/>
</dbReference>
<dbReference type="SMART" id="SM00156">
    <property type="entry name" value="PP2Ac"/>
    <property type="match status" value="1"/>
</dbReference>
<dbReference type="InterPro" id="IPR006186">
    <property type="entry name" value="Ser/Thr-sp_prot-phosphatase"/>
</dbReference>
<dbReference type="Pfam" id="PF00149">
    <property type="entry name" value="Metallophos"/>
    <property type="match status" value="1"/>
</dbReference>
<dbReference type="GO" id="GO:0004722">
    <property type="term" value="F:protein serine/threonine phosphatase activity"/>
    <property type="evidence" value="ECO:0007669"/>
    <property type="project" value="UniProtKB-EC"/>
</dbReference>
<dbReference type="STRING" id="2018661.A0A2A2JY69"/>